<evidence type="ECO:0000256" key="3">
    <source>
        <dbReference type="ARBA" id="ARBA00008640"/>
    </source>
</evidence>
<evidence type="ECO:0000256" key="9">
    <source>
        <dbReference type="ARBA" id="ARBA00023136"/>
    </source>
</evidence>
<dbReference type="Proteomes" id="UP001306508">
    <property type="component" value="Unassembled WGS sequence"/>
</dbReference>
<feature type="transmembrane region" description="Helical" evidence="10">
    <location>
        <begin position="277"/>
        <end position="296"/>
    </location>
</feature>
<dbReference type="PANTHER" id="PTHR47549">
    <property type="entry name" value="GOLGI APPARATUS MEMBRANE PROTEIN TVP38-RELATED"/>
    <property type="match status" value="1"/>
</dbReference>
<feature type="domain" description="VTT" evidence="11">
    <location>
        <begin position="143"/>
        <end position="259"/>
    </location>
</feature>
<dbReference type="GO" id="GO:0000139">
    <property type="term" value="C:Golgi membrane"/>
    <property type="evidence" value="ECO:0007669"/>
    <property type="project" value="UniProtKB-SubCell"/>
</dbReference>
<evidence type="ECO:0000256" key="6">
    <source>
        <dbReference type="ARBA" id="ARBA00022692"/>
    </source>
</evidence>
<dbReference type="GO" id="GO:0016192">
    <property type="term" value="P:vesicle-mediated transport"/>
    <property type="evidence" value="ECO:0007669"/>
    <property type="project" value="TreeGrafter"/>
</dbReference>
<keyword evidence="13" id="KW-1185">Reference proteome</keyword>
<feature type="transmembrane region" description="Helical" evidence="10">
    <location>
        <begin position="240"/>
        <end position="257"/>
    </location>
</feature>
<evidence type="ECO:0000256" key="5">
    <source>
        <dbReference type="ARBA" id="ARBA00020673"/>
    </source>
</evidence>
<evidence type="ECO:0000256" key="1">
    <source>
        <dbReference type="ARBA" id="ARBA00002978"/>
    </source>
</evidence>
<feature type="transmembrane region" description="Helical" evidence="10">
    <location>
        <begin position="123"/>
        <end position="145"/>
    </location>
</feature>
<comment type="function">
    <text evidence="1">Golgi membrane protein involved in vesicular trafficking and spindle migration.</text>
</comment>
<evidence type="ECO:0000256" key="7">
    <source>
        <dbReference type="ARBA" id="ARBA00022989"/>
    </source>
</evidence>
<proteinExistence type="inferred from homology"/>
<dbReference type="GO" id="GO:0000022">
    <property type="term" value="P:mitotic spindle elongation"/>
    <property type="evidence" value="ECO:0007669"/>
    <property type="project" value="TreeGrafter"/>
</dbReference>
<evidence type="ECO:0000259" key="11">
    <source>
        <dbReference type="Pfam" id="PF09335"/>
    </source>
</evidence>
<evidence type="ECO:0000256" key="10">
    <source>
        <dbReference type="SAM" id="Phobius"/>
    </source>
</evidence>
<reference evidence="13" key="1">
    <citation type="submission" date="2023-07" db="EMBL/GenBank/DDBJ databases">
        <title>A draft genome of Kazachstania heterogenica Y-27499.</title>
        <authorList>
            <person name="Donic C."/>
            <person name="Kralova J.S."/>
            <person name="Fidel L."/>
            <person name="Ben-Dor S."/>
            <person name="Jung S."/>
        </authorList>
    </citation>
    <scope>NUCLEOTIDE SEQUENCE [LARGE SCALE GENOMIC DNA]</scope>
    <source>
        <strain evidence="13">Y27499</strain>
    </source>
</reference>
<comment type="caution">
    <text evidence="12">The sequence shown here is derived from an EMBL/GenBank/DDBJ whole genome shotgun (WGS) entry which is preliminary data.</text>
</comment>
<feature type="transmembrane region" description="Helical" evidence="10">
    <location>
        <begin position="79"/>
        <end position="102"/>
    </location>
</feature>
<keyword evidence="8" id="KW-0333">Golgi apparatus</keyword>
<feature type="transmembrane region" description="Helical" evidence="10">
    <location>
        <begin position="157"/>
        <end position="178"/>
    </location>
</feature>
<evidence type="ECO:0000256" key="2">
    <source>
        <dbReference type="ARBA" id="ARBA00004653"/>
    </source>
</evidence>
<evidence type="ECO:0000313" key="13">
    <source>
        <dbReference type="Proteomes" id="UP001306508"/>
    </source>
</evidence>
<evidence type="ECO:0000256" key="8">
    <source>
        <dbReference type="ARBA" id="ARBA00023034"/>
    </source>
</evidence>
<comment type="similarity">
    <text evidence="3">Belongs to the TVP38/TMEM64 family.</text>
</comment>
<comment type="subcellular location">
    <subcellularLocation>
        <location evidence="2">Golgi apparatus membrane</location>
        <topology evidence="2">Multi-pass membrane protein</topology>
    </subcellularLocation>
</comment>
<evidence type="ECO:0000256" key="4">
    <source>
        <dbReference type="ARBA" id="ARBA00013533"/>
    </source>
</evidence>
<gene>
    <name evidence="12" type="ORF">RI543_001127</name>
</gene>
<keyword evidence="6 10" id="KW-0812">Transmembrane</keyword>
<protein>
    <recommendedName>
        <fullName evidence="4">Golgi apparatus membrane protein TVP38</fullName>
    </recommendedName>
    <alternativeName>
        <fullName evidence="5">Golgi apparatus membrane protein tvp38</fullName>
    </alternativeName>
</protein>
<organism evidence="12 13">
    <name type="scientific">Arxiozyma heterogenica</name>
    <dbReference type="NCBI Taxonomy" id="278026"/>
    <lineage>
        <taxon>Eukaryota</taxon>
        <taxon>Fungi</taxon>
        <taxon>Dikarya</taxon>
        <taxon>Ascomycota</taxon>
        <taxon>Saccharomycotina</taxon>
        <taxon>Saccharomycetes</taxon>
        <taxon>Saccharomycetales</taxon>
        <taxon>Saccharomycetaceae</taxon>
        <taxon>Arxiozyma</taxon>
    </lineage>
</organism>
<dbReference type="InterPro" id="IPR032816">
    <property type="entry name" value="VTT_dom"/>
</dbReference>
<accession>A0AAN7WQ68</accession>
<dbReference type="PANTHER" id="PTHR47549:SF1">
    <property type="entry name" value="GOLGI APPARATUS MEMBRANE PROTEIN TVP38"/>
    <property type="match status" value="1"/>
</dbReference>
<name>A0AAN7WQ68_9SACH</name>
<dbReference type="InterPro" id="IPR051076">
    <property type="entry name" value="Golgi_membrane_TVP38/TMEM64"/>
</dbReference>
<dbReference type="AlphaFoldDB" id="A0AAN7WQ68"/>
<dbReference type="EMBL" id="JAWIZZ010000036">
    <property type="protein sequence ID" value="KAK5781287.1"/>
    <property type="molecule type" value="Genomic_DNA"/>
</dbReference>
<evidence type="ECO:0000313" key="12">
    <source>
        <dbReference type="EMBL" id="KAK5781287.1"/>
    </source>
</evidence>
<keyword evidence="7 10" id="KW-1133">Transmembrane helix</keyword>
<keyword evidence="9 10" id="KW-0472">Membrane</keyword>
<sequence>MSTVGVYENVPGEGDETNDGMDNFSESIFNEINDDLEMSLENDNPDFLDIYHLTPRQRLIYTVKKVLYHLSNQFFKLPLWQRIIATVATVLFLILGIMFLIFHKTILNSLVETSNNLREKTSTQFILGLLIFTVAFPPLIGFSFLSTSTGLIYGVSLHGWLLLSISSVIGCIASFYVFQNILKSRAQRLVHLNKRFEAFASILQENNSYLILALFRLCPFPYSLTNGAIAGVYGVSLKNFAIANLITTPKMFIYLFIGSRIKNLGETKSTGEKMLDLFSILFTLTVLFFTAWLLYFKTQNKYRELINKQNQEQQSMSSEIPDSVSFEL</sequence>
<dbReference type="Pfam" id="PF09335">
    <property type="entry name" value="VTT_dom"/>
    <property type="match status" value="1"/>
</dbReference>